<evidence type="ECO:0000256" key="15">
    <source>
        <dbReference type="ARBA" id="ARBA00033342"/>
    </source>
</evidence>
<organism evidence="19 20">
    <name type="scientific">Coriobacterium glomerans (strain ATCC 49209 / DSM 20642 / JCM 10262 / PW2)</name>
    <dbReference type="NCBI Taxonomy" id="700015"/>
    <lineage>
        <taxon>Bacteria</taxon>
        <taxon>Bacillati</taxon>
        <taxon>Actinomycetota</taxon>
        <taxon>Coriobacteriia</taxon>
        <taxon>Coriobacteriales</taxon>
        <taxon>Coriobacteriaceae</taxon>
        <taxon>Coriobacterium</taxon>
    </lineage>
</organism>
<keyword evidence="4" id="KW-0813">Transport</keyword>
<evidence type="ECO:0000313" key="19">
    <source>
        <dbReference type="EMBL" id="AEB07896.1"/>
    </source>
</evidence>
<dbReference type="PANTHER" id="PTHR12428:SF65">
    <property type="entry name" value="CYTOCHROME C OXIDASE ASSEMBLY PROTEIN COX18, MITOCHONDRIAL"/>
    <property type="match status" value="1"/>
</dbReference>
<proteinExistence type="inferred from homology"/>
<evidence type="ECO:0000256" key="3">
    <source>
        <dbReference type="ARBA" id="ARBA00015325"/>
    </source>
</evidence>
<dbReference type="STRING" id="700015.Corgl_1801"/>
<dbReference type="InterPro" id="IPR028055">
    <property type="entry name" value="YidC/Oxa/ALB_C"/>
</dbReference>
<dbReference type="Proteomes" id="UP000006851">
    <property type="component" value="Chromosome"/>
</dbReference>
<keyword evidence="5" id="KW-1003">Cell membrane</keyword>
<feature type="transmembrane region" description="Helical" evidence="17">
    <location>
        <begin position="23"/>
        <end position="43"/>
    </location>
</feature>
<comment type="subunit">
    <text evidence="12">Interacts with the Sec translocase complex via SecD. Specifically interacts with transmembrane segments of nascent integral membrane proteins during membrane integration.</text>
</comment>
<dbReference type="GO" id="GO:0051205">
    <property type="term" value="P:protein insertion into membrane"/>
    <property type="evidence" value="ECO:0007669"/>
    <property type="project" value="TreeGrafter"/>
</dbReference>
<evidence type="ECO:0000256" key="12">
    <source>
        <dbReference type="ARBA" id="ARBA00026028"/>
    </source>
</evidence>
<evidence type="ECO:0000256" key="2">
    <source>
        <dbReference type="ARBA" id="ARBA00010527"/>
    </source>
</evidence>
<dbReference type="PANTHER" id="PTHR12428">
    <property type="entry name" value="OXA1"/>
    <property type="match status" value="1"/>
</dbReference>
<accession>F2N9E8</accession>
<sequence length="260" mass="29510">MWDWIVNILFQILKFIQSLAGDWGLSVIILTLIVRLVLAPVLLKSTKSTARMQVYQPKMEEIKQKYADDPQRQQQEIQKFYAENHFNPLGGCMPLLLQMPIMIALFTLLKSLPTYFPDFDKGSFSFYNLLPDLTTSPSASFAQGGASGAAPYLVILVLFGLLSLIPQLYMAKNQTGSQAQSMKMMSVVMAVVMLWFGWALPAGVLLYYDVSSAWQTVQQIFVTQKILERTKAEEEQRLANAPIEVDVVRREHKVRPKKKN</sequence>
<gene>
    <name evidence="19" type="ordered locus">Corgl_1801</name>
</gene>
<evidence type="ECO:0000256" key="10">
    <source>
        <dbReference type="ARBA" id="ARBA00023186"/>
    </source>
</evidence>
<dbReference type="PRINTS" id="PR01900">
    <property type="entry name" value="YIDCPROTEIN"/>
</dbReference>
<evidence type="ECO:0000256" key="1">
    <source>
        <dbReference type="ARBA" id="ARBA00004651"/>
    </source>
</evidence>
<dbReference type="GO" id="GO:0005886">
    <property type="term" value="C:plasma membrane"/>
    <property type="evidence" value="ECO:0007669"/>
    <property type="project" value="UniProtKB-SubCell"/>
</dbReference>
<feature type="transmembrane region" description="Helical" evidence="17">
    <location>
        <begin position="149"/>
        <end position="166"/>
    </location>
</feature>
<comment type="subcellular location">
    <subcellularLocation>
        <location evidence="1">Cell membrane</location>
        <topology evidence="1">Multi-pass membrane protein</topology>
    </subcellularLocation>
    <subcellularLocation>
        <location evidence="16">Membrane</location>
        <topology evidence="16">Multi-pass membrane protein</topology>
    </subcellularLocation>
</comment>
<dbReference type="OrthoDB" id="9780552at2"/>
<dbReference type="KEGG" id="cgo:Corgl_1801"/>
<evidence type="ECO:0000256" key="14">
    <source>
        <dbReference type="ARBA" id="ARBA00033245"/>
    </source>
</evidence>
<keyword evidence="8 17" id="KW-1133">Transmembrane helix</keyword>
<dbReference type="EMBL" id="CP002628">
    <property type="protein sequence ID" value="AEB07896.1"/>
    <property type="molecule type" value="Genomic_DNA"/>
</dbReference>
<evidence type="ECO:0000256" key="16">
    <source>
        <dbReference type="RuleBase" id="RU003945"/>
    </source>
</evidence>
<evidence type="ECO:0000256" key="5">
    <source>
        <dbReference type="ARBA" id="ARBA00022475"/>
    </source>
</evidence>
<dbReference type="InterPro" id="IPR001708">
    <property type="entry name" value="YidC/ALB3/OXA1/COX18"/>
</dbReference>
<feature type="transmembrane region" description="Helical" evidence="17">
    <location>
        <begin position="89"/>
        <end position="109"/>
    </location>
</feature>
<evidence type="ECO:0000256" key="6">
    <source>
        <dbReference type="ARBA" id="ARBA00022692"/>
    </source>
</evidence>
<comment type="similarity">
    <text evidence="2">Belongs to the OXA1/ALB3/YidC family. Type 1 subfamily.</text>
</comment>
<keyword evidence="9 17" id="KW-0472">Membrane</keyword>
<dbReference type="GO" id="GO:0032977">
    <property type="term" value="F:membrane insertase activity"/>
    <property type="evidence" value="ECO:0007669"/>
    <property type="project" value="InterPro"/>
</dbReference>
<dbReference type="InterPro" id="IPR047196">
    <property type="entry name" value="YidC_ALB_C"/>
</dbReference>
<feature type="domain" description="Membrane insertase YidC/Oxa/ALB C-terminal" evidence="18">
    <location>
        <begin position="23"/>
        <end position="223"/>
    </location>
</feature>
<dbReference type="Pfam" id="PF02096">
    <property type="entry name" value="60KD_IMP"/>
    <property type="match status" value="1"/>
</dbReference>
<keyword evidence="6 16" id="KW-0812">Transmembrane</keyword>
<name>F2N9E8_CORGP</name>
<keyword evidence="10" id="KW-0143">Chaperone</keyword>
<evidence type="ECO:0000256" key="8">
    <source>
        <dbReference type="ARBA" id="ARBA00022989"/>
    </source>
</evidence>
<dbReference type="eggNOG" id="COG0706">
    <property type="taxonomic scope" value="Bacteria"/>
</dbReference>
<dbReference type="HOGENOM" id="CLU_036138_4_1_11"/>
<evidence type="ECO:0000256" key="4">
    <source>
        <dbReference type="ARBA" id="ARBA00022448"/>
    </source>
</evidence>
<keyword evidence="20" id="KW-1185">Reference proteome</keyword>
<keyword evidence="7" id="KW-0653">Protein transport</keyword>
<dbReference type="RefSeq" id="WP_013709638.1">
    <property type="nucleotide sequence ID" value="NC_015389.1"/>
</dbReference>
<evidence type="ECO:0000256" key="17">
    <source>
        <dbReference type="SAM" id="Phobius"/>
    </source>
</evidence>
<dbReference type="GO" id="GO:0015031">
    <property type="term" value="P:protein transport"/>
    <property type="evidence" value="ECO:0007669"/>
    <property type="project" value="UniProtKB-KW"/>
</dbReference>
<comment type="function">
    <text evidence="11">Required for the insertion and/or proper folding and/or complex formation of integral membrane proteins into the membrane. Involved in integration of membrane proteins that insert both dependently and independently of the Sec translocase complex, as well as at least some lipoproteins. Aids folding of multispanning membrane proteins.</text>
</comment>
<evidence type="ECO:0000313" key="20">
    <source>
        <dbReference type="Proteomes" id="UP000006851"/>
    </source>
</evidence>
<evidence type="ECO:0000256" key="7">
    <source>
        <dbReference type="ARBA" id="ARBA00022927"/>
    </source>
</evidence>
<reference evidence="20" key="1">
    <citation type="journal article" date="2013" name="Stand. Genomic Sci.">
        <title>Complete genome sequence of Coriobacterium glomerans type strain (PW2(T)) from the midgut of Pyrrhocoris apterus L. (red soldier bug).</title>
        <authorList>
            <person name="Stackebrandt E."/>
            <person name="Zeytun A."/>
            <person name="Lapidus A."/>
            <person name="Nolan M."/>
            <person name="Lucas S."/>
            <person name="Hammon N."/>
            <person name="Deshpande S."/>
            <person name="Cheng J.F."/>
            <person name="Tapia R."/>
            <person name="Goodwin L.A."/>
            <person name="Pitluck S."/>
            <person name="Liolios K."/>
            <person name="Pagani I."/>
            <person name="Ivanova N."/>
            <person name="Mavromatis K."/>
            <person name="Mikhailova N."/>
            <person name="Huntemann M."/>
            <person name="Pati A."/>
            <person name="Chen A."/>
            <person name="Palaniappan K."/>
            <person name="Chang Y.J."/>
            <person name="Land M."/>
            <person name="Hauser L."/>
            <person name="Rohde M."/>
            <person name="Pukall R."/>
            <person name="Goker M."/>
            <person name="Detter J.C."/>
            <person name="Woyke T."/>
            <person name="Bristow J."/>
            <person name="Eisen J.A."/>
            <person name="Markowitz V."/>
            <person name="Hugenholtz P."/>
            <person name="Kyrpides N.C."/>
            <person name="Klenk H.P."/>
        </authorList>
    </citation>
    <scope>NUCLEOTIDE SEQUENCE</scope>
    <source>
        <strain evidence="20">ATCC 49209 / DSM 20642 / JCM 10262 / PW2</strain>
    </source>
</reference>
<evidence type="ECO:0000256" key="11">
    <source>
        <dbReference type="ARBA" id="ARBA00025034"/>
    </source>
</evidence>
<evidence type="ECO:0000256" key="13">
    <source>
        <dbReference type="ARBA" id="ARBA00031538"/>
    </source>
</evidence>
<evidence type="ECO:0000256" key="9">
    <source>
        <dbReference type="ARBA" id="ARBA00023136"/>
    </source>
</evidence>
<evidence type="ECO:0000259" key="18">
    <source>
        <dbReference type="Pfam" id="PF02096"/>
    </source>
</evidence>
<dbReference type="CDD" id="cd20070">
    <property type="entry name" value="5TM_YidC_Alb3"/>
    <property type="match status" value="1"/>
</dbReference>
<dbReference type="AlphaFoldDB" id="F2N9E8"/>
<feature type="transmembrane region" description="Helical" evidence="17">
    <location>
        <begin position="187"/>
        <end position="208"/>
    </location>
</feature>
<dbReference type="NCBIfam" id="TIGR03592">
    <property type="entry name" value="yidC_oxa1_cterm"/>
    <property type="match status" value="1"/>
</dbReference>
<protein>
    <recommendedName>
        <fullName evidence="3">Membrane protein insertase YidC</fullName>
    </recommendedName>
    <alternativeName>
        <fullName evidence="15">Foldase YidC</fullName>
    </alternativeName>
    <alternativeName>
        <fullName evidence="14">Membrane integrase YidC</fullName>
    </alternativeName>
    <alternativeName>
        <fullName evidence="13">Membrane protein YidC</fullName>
    </alternativeName>
</protein>